<accession>A0A1I8FBN2</accession>
<protein>
    <submittedName>
        <fullName evidence="2">Sel1 repeat family protein</fullName>
    </submittedName>
</protein>
<name>A0A1I8FBN2_9PLAT</name>
<dbReference type="SUPFAM" id="SSF81901">
    <property type="entry name" value="HCP-like"/>
    <property type="match status" value="1"/>
</dbReference>
<keyword evidence="1" id="KW-1185">Reference proteome</keyword>
<evidence type="ECO:0000313" key="2">
    <source>
        <dbReference type="WBParaSite" id="maker-unitig_28386-snap-gene-0.1-mRNA-1"/>
    </source>
</evidence>
<sequence>MRWFKQAAERGHPHASYNLAVGHLKGLPSDLKPGEARKYLHRAAAKGIIQAHDMLNDACAEHGAVIESRVALWRESNTDDMNHGHTIVANSRPDPVGLIIEPGLDDTRKSQARLHILVHG</sequence>
<dbReference type="AlphaFoldDB" id="A0A1I8FBN2"/>
<evidence type="ECO:0000313" key="1">
    <source>
        <dbReference type="Proteomes" id="UP000095280"/>
    </source>
</evidence>
<dbReference type="Proteomes" id="UP000095280">
    <property type="component" value="Unplaced"/>
</dbReference>
<dbReference type="InterPro" id="IPR011990">
    <property type="entry name" value="TPR-like_helical_dom_sf"/>
</dbReference>
<organism evidence="1 2">
    <name type="scientific">Macrostomum lignano</name>
    <dbReference type="NCBI Taxonomy" id="282301"/>
    <lineage>
        <taxon>Eukaryota</taxon>
        <taxon>Metazoa</taxon>
        <taxon>Spiralia</taxon>
        <taxon>Lophotrochozoa</taxon>
        <taxon>Platyhelminthes</taxon>
        <taxon>Rhabditophora</taxon>
        <taxon>Macrostomorpha</taxon>
        <taxon>Macrostomida</taxon>
        <taxon>Macrostomidae</taxon>
        <taxon>Macrostomum</taxon>
    </lineage>
</organism>
<dbReference type="WBParaSite" id="maker-unitig_28386-snap-gene-0.1-mRNA-1">
    <property type="protein sequence ID" value="maker-unitig_28386-snap-gene-0.1-mRNA-1"/>
    <property type="gene ID" value="maker-unitig_28386-snap-gene-0.1"/>
</dbReference>
<dbReference type="Gene3D" id="1.25.40.10">
    <property type="entry name" value="Tetratricopeptide repeat domain"/>
    <property type="match status" value="1"/>
</dbReference>
<proteinExistence type="predicted"/>
<reference evidence="2" key="1">
    <citation type="submission" date="2016-11" db="UniProtKB">
        <authorList>
            <consortium name="WormBaseParasite"/>
        </authorList>
    </citation>
    <scope>IDENTIFICATION</scope>
</reference>